<feature type="domain" description="EAL" evidence="1">
    <location>
        <begin position="9"/>
        <end position="259"/>
    </location>
</feature>
<proteinExistence type="predicted"/>
<dbReference type="CDD" id="cd01948">
    <property type="entry name" value="EAL"/>
    <property type="match status" value="1"/>
</dbReference>
<dbReference type="EMBL" id="CP022605">
    <property type="protein sequence ID" value="ASV88277.1"/>
    <property type="molecule type" value="Genomic_DNA"/>
</dbReference>
<geneLocation type="plasmid" evidence="2 3">
    <name>unnamed1</name>
</geneLocation>
<accession>A0A248UN51</accession>
<dbReference type="Proteomes" id="UP000215256">
    <property type="component" value="Plasmid unnamed1"/>
</dbReference>
<dbReference type="PANTHER" id="PTHR33121">
    <property type="entry name" value="CYCLIC DI-GMP PHOSPHODIESTERASE PDEF"/>
    <property type="match status" value="1"/>
</dbReference>
<keyword evidence="2" id="KW-0614">Plasmid</keyword>
<organism evidence="2 3">
    <name type="scientific">Ochrobactrum quorumnocens</name>
    <dbReference type="NCBI Taxonomy" id="271865"/>
    <lineage>
        <taxon>Bacteria</taxon>
        <taxon>Pseudomonadati</taxon>
        <taxon>Pseudomonadota</taxon>
        <taxon>Alphaproteobacteria</taxon>
        <taxon>Hyphomicrobiales</taxon>
        <taxon>Brucellaceae</taxon>
        <taxon>Brucella/Ochrobactrum group</taxon>
        <taxon>Ochrobactrum</taxon>
    </lineage>
</organism>
<dbReference type="SMART" id="SM00052">
    <property type="entry name" value="EAL"/>
    <property type="match status" value="1"/>
</dbReference>
<sequence>MFDQLDVLDEKHVEIVADAIADNRISCAVQDIYSTSAPEEILYGECLARLTGTDGRIYGAGAFVPCLEALREAPLLDRHMVKIVLDLLQYAPTKVLGCNLSPDNLANVAAWNGILDQIANRAHLAQRLVLEVTEVQEMGSLSSCAELIAEVQRLGCRVALDDFGAGFASPRLLQLINFDIVKIDQAFVHDIRPSFKGRDSLQNIVGFASSFAPMIVIEGVETAAQIDAARTAGATHVQGYFFSVPAPYITSTKAKLEAFIP</sequence>
<name>A0A248UN51_9HYPH</name>
<dbReference type="InterPro" id="IPR035919">
    <property type="entry name" value="EAL_sf"/>
</dbReference>
<dbReference type="KEGG" id="och:CES85_3747"/>
<evidence type="ECO:0000313" key="2">
    <source>
        <dbReference type="EMBL" id="ASV88277.1"/>
    </source>
</evidence>
<dbReference type="Pfam" id="PF00563">
    <property type="entry name" value="EAL"/>
    <property type="match status" value="1"/>
</dbReference>
<dbReference type="PANTHER" id="PTHR33121:SF23">
    <property type="entry name" value="CYCLIC DI-GMP PHOSPHODIESTERASE PDEB"/>
    <property type="match status" value="1"/>
</dbReference>
<dbReference type="InterPro" id="IPR050706">
    <property type="entry name" value="Cyclic-di-GMP_PDE-like"/>
</dbReference>
<gene>
    <name evidence="2" type="ORF">CES85_3747</name>
</gene>
<dbReference type="SUPFAM" id="SSF141868">
    <property type="entry name" value="EAL domain-like"/>
    <property type="match status" value="1"/>
</dbReference>
<evidence type="ECO:0000259" key="1">
    <source>
        <dbReference type="PROSITE" id="PS50883"/>
    </source>
</evidence>
<reference evidence="2 3" key="1">
    <citation type="submission" date="2017-07" db="EMBL/GenBank/DDBJ databases">
        <title>Phylogenetic study on the rhizospheric bacterium Ochrobactrum sp. A44.</title>
        <authorList>
            <person name="Krzyzanowska D.M."/>
            <person name="Ossowicki A."/>
            <person name="Rajewska M."/>
            <person name="Maciag T."/>
            <person name="Kaczynski Z."/>
            <person name="Czerwicka M."/>
            <person name="Jafra S."/>
        </authorList>
    </citation>
    <scope>NUCLEOTIDE SEQUENCE [LARGE SCALE GENOMIC DNA]</scope>
    <source>
        <strain evidence="2 3">A44</strain>
        <plasmid evidence="2 3">unnamed1</plasmid>
    </source>
</reference>
<dbReference type="RefSeq" id="WP_095448761.1">
    <property type="nucleotide sequence ID" value="NZ_CP022605.1"/>
</dbReference>
<dbReference type="AlphaFoldDB" id="A0A248UN51"/>
<dbReference type="Gene3D" id="3.20.20.450">
    <property type="entry name" value="EAL domain"/>
    <property type="match status" value="1"/>
</dbReference>
<evidence type="ECO:0000313" key="3">
    <source>
        <dbReference type="Proteomes" id="UP000215256"/>
    </source>
</evidence>
<dbReference type="PROSITE" id="PS50883">
    <property type="entry name" value="EAL"/>
    <property type="match status" value="1"/>
</dbReference>
<dbReference type="OrthoDB" id="23692at2"/>
<dbReference type="GO" id="GO:0071111">
    <property type="term" value="F:cyclic-guanylate-specific phosphodiesterase activity"/>
    <property type="evidence" value="ECO:0007669"/>
    <property type="project" value="InterPro"/>
</dbReference>
<dbReference type="InterPro" id="IPR001633">
    <property type="entry name" value="EAL_dom"/>
</dbReference>
<protein>
    <submittedName>
        <fullName evidence="2">EAL domain protein</fullName>
    </submittedName>
</protein>